<evidence type="ECO:0000259" key="5">
    <source>
        <dbReference type="PROSITE" id="PS50303"/>
    </source>
</evidence>
<dbReference type="PANTHER" id="PTHR13389:SF0">
    <property type="entry name" value="PUMILIO HOMOLOG 3"/>
    <property type="match status" value="1"/>
</dbReference>
<reference evidence="6 7" key="1">
    <citation type="journal article" date="2013" name="Chin. Sci. Bull.">
        <title>Genome survey uncovers the secrets of sex and lifestyle in caterpillar fungus.</title>
        <authorList>
            <person name="Hu X."/>
            <person name="Zhang Y."/>
            <person name="Xiao G."/>
            <person name="Zheng P."/>
            <person name="Xia Y."/>
            <person name="Zhang X."/>
            <person name="St Leger R.J."/>
            <person name="Liu X."/>
            <person name="Wang C."/>
        </authorList>
    </citation>
    <scope>NUCLEOTIDE SEQUENCE [LARGE SCALE GENOMIC DNA]</scope>
    <source>
        <strain evidence="7">Co18 / CGMCC 3.14243</strain>
        <tissue evidence="6">Fruit-body</tissue>
    </source>
</reference>
<feature type="domain" description="PUM-HD" evidence="5">
    <location>
        <begin position="83"/>
        <end position="457"/>
    </location>
</feature>
<evidence type="ECO:0000313" key="6">
    <source>
        <dbReference type="EMBL" id="EQK99541.1"/>
    </source>
</evidence>
<keyword evidence="1" id="KW-0677">Repeat</keyword>
<proteinExistence type="predicted"/>
<feature type="region of interest" description="Disordered" evidence="4">
    <location>
        <begin position="1"/>
        <end position="117"/>
    </location>
</feature>
<name>T5ACR1_OPHSC</name>
<evidence type="ECO:0000256" key="3">
    <source>
        <dbReference type="ARBA" id="ARBA00024893"/>
    </source>
</evidence>
<dbReference type="InterPro" id="IPR016024">
    <property type="entry name" value="ARM-type_fold"/>
</dbReference>
<evidence type="ECO:0000256" key="1">
    <source>
        <dbReference type="ARBA" id="ARBA00022737"/>
    </source>
</evidence>
<evidence type="ECO:0000256" key="2">
    <source>
        <dbReference type="ARBA" id="ARBA00022884"/>
    </source>
</evidence>
<dbReference type="GO" id="GO:0005730">
    <property type="term" value="C:nucleolus"/>
    <property type="evidence" value="ECO:0007669"/>
    <property type="project" value="TreeGrafter"/>
</dbReference>
<sequence length="699" mass="77129">MAAKDTMAAKEAKVGQKRKVAAKGKPDAKVKKARLGDSKPAKMAPKDASRDVDDLSDSDSDDEGGVKLDESSAGKAPKQTDGAADSAVFDRGGLTSRESHAKQKQLAQERKAAKPLADEVQRTKKIWERLRKKSHVPKDERQTLVKELFGIITGRCKDFVLKHDAVRAVQTAIKYSTPEQRKQIAHELEGSYAQLAESRYAKFLIGKLLVHSDDEIRDLIVPNFYGKVRKLINHSEASWILDDIYRTVATKEQKATLLREWYGPEFSLREMIRDTKTTADLKQILESEPSKRGPVMKSLADMINSLVQKKMSGFTMLHDAMLQYFVNTQVGTEEFTELMEMVKGDESGDLLKNMAFTKSGARLTCLLFAHGTSKDRKHLIKSYKDTVVLMSGDSYAHVVILTAYDVIDDTKLVAKAVFPELLGDKAEETVQNVVGAVHNPNARTTLLYLFEGLSSSLFPASHAFDVETLKEVHEIRKTTSKKDNDLRRKELLAVLAPQLLSVIAAAPGELTSTTFGCQFITHVLMFETADKKSALQAIAQSAAGDPRDEPAEDGLSPRPHISKTPFGGRMLKSLIQGGRFDKAAGKVVPVQPPLGFANVLYPVIKDYVMDWATGPSSFVVVALLEASDFDKVDSLKKVLGKNREQLEKAATEMTAEQRAAKEANEAKAAEKGDKQKKKKKKTTEAAVGNMGSRLLLEKL</sequence>
<dbReference type="PROSITE" id="PS50303">
    <property type="entry name" value="PUM_HD"/>
    <property type="match status" value="1"/>
</dbReference>
<dbReference type="InterPro" id="IPR001313">
    <property type="entry name" value="Pumilio_RNA-bd_rpt"/>
</dbReference>
<dbReference type="Proteomes" id="UP000019374">
    <property type="component" value="Unassembled WGS sequence"/>
</dbReference>
<accession>T5ACR1</accession>
<protein>
    <submittedName>
        <fullName evidence="6">Pumilio domain-containing protein</fullName>
    </submittedName>
</protein>
<organism evidence="6 7">
    <name type="scientific">Ophiocordyceps sinensis (strain Co18 / CGMCC 3.14243)</name>
    <name type="common">Yarsagumba caterpillar fungus</name>
    <name type="synonym">Hirsutella sinensis</name>
    <dbReference type="NCBI Taxonomy" id="911162"/>
    <lineage>
        <taxon>Eukaryota</taxon>
        <taxon>Fungi</taxon>
        <taxon>Dikarya</taxon>
        <taxon>Ascomycota</taxon>
        <taxon>Pezizomycotina</taxon>
        <taxon>Sordariomycetes</taxon>
        <taxon>Hypocreomycetidae</taxon>
        <taxon>Hypocreales</taxon>
        <taxon>Ophiocordycipitaceae</taxon>
        <taxon>Ophiocordyceps</taxon>
    </lineage>
</organism>
<dbReference type="GO" id="GO:0006417">
    <property type="term" value="P:regulation of translation"/>
    <property type="evidence" value="ECO:0007669"/>
    <property type="project" value="TreeGrafter"/>
</dbReference>
<comment type="function">
    <text evidence="3">RNA-binding nucleolar protein required for pre-rRNA processing. Involved in production of 18S rRNA and assembly of small ribosomal subunit.</text>
</comment>
<dbReference type="SUPFAM" id="SSF48371">
    <property type="entry name" value="ARM repeat"/>
    <property type="match status" value="1"/>
</dbReference>
<dbReference type="eggNOG" id="KOG2050">
    <property type="taxonomic scope" value="Eukaryota"/>
</dbReference>
<dbReference type="PANTHER" id="PTHR13389">
    <property type="entry name" value="PUMILIO HOMOLOG 3"/>
    <property type="match status" value="1"/>
</dbReference>
<keyword evidence="2" id="KW-0694">RNA-binding</keyword>
<feature type="compositionally biased region" description="Basic and acidic residues" evidence="4">
    <location>
        <begin position="24"/>
        <end position="53"/>
    </location>
</feature>
<dbReference type="AlphaFoldDB" id="T5ACR1"/>
<dbReference type="Gene3D" id="1.25.10.10">
    <property type="entry name" value="Leucine-rich Repeat Variant"/>
    <property type="match status" value="1"/>
</dbReference>
<dbReference type="OrthoDB" id="497380at2759"/>
<dbReference type="InterPro" id="IPR011989">
    <property type="entry name" value="ARM-like"/>
</dbReference>
<dbReference type="SMART" id="SM00025">
    <property type="entry name" value="Pumilio"/>
    <property type="match status" value="3"/>
</dbReference>
<dbReference type="InterPro" id="IPR033133">
    <property type="entry name" value="PUM-HD"/>
</dbReference>
<dbReference type="InterPro" id="IPR040059">
    <property type="entry name" value="PUM3"/>
</dbReference>
<dbReference type="HOGENOM" id="CLU_013994_1_0_1"/>
<dbReference type="Pfam" id="PF08144">
    <property type="entry name" value="CPL"/>
    <property type="match status" value="1"/>
</dbReference>
<feature type="compositionally biased region" description="Acidic residues" evidence="4">
    <location>
        <begin position="54"/>
        <end position="63"/>
    </location>
</feature>
<gene>
    <name evidence="6" type="ORF">OCS_04747</name>
</gene>
<feature type="region of interest" description="Disordered" evidence="4">
    <location>
        <begin position="537"/>
        <end position="563"/>
    </location>
</feature>
<evidence type="ECO:0000256" key="4">
    <source>
        <dbReference type="SAM" id="MobiDB-lite"/>
    </source>
</evidence>
<feature type="compositionally biased region" description="Basic and acidic residues" evidence="4">
    <location>
        <begin position="97"/>
        <end position="117"/>
    </location>
</feature>
<evidence type="ECO:0000313" key="7">
    <source>
        <dbReference type="Proteomes" id="UP000019374"/>
    </source>
</evidence>
<dbReference type="InterPro" id="IPR012959">
    <property type="entry name" value="CPL_dom"/>
</dbReference>
<feature type="region of interest" description="Disordered" evidence="4">
    <location>
        <begin position="649"/>
        <end position="699"/>
    </location>
</feature>
<dbReference type="EMBL" id="KE653292">
    <property type="protein sequence ID" value="EQK99541.1"/>
    <property type="molecule type" value="Genomic_DNA"/>
</dbReference>
<dbReference type="GO" id="GO:0003729">
    <property type="term" value="F:mRNA binding"/>
    <property type="evidence" value="ECO:0007669"/>
    <property type="project" value="TreeGrafter"/>
</dbReference>
<feature type="compositionally biased region" description="Basic and acidic residues" evidence="4">
    <location>
        <begin position="658"/>
        <end position="673"/>
    </location>
</feature>